<accession>A0A0F9QG08</accession>
<name>A0A0F9QG08_9ZZZZ</name>
<organism evidence="2">
    <name type="scientific">marine sediment metagenome</name>
    <dbReference type="NCBI Taxonomy" id="412755"/>
    <lineage>
        <taxon>unclassified sequences</taxon>
        <taxon>metagenomes</taxon>
        <taxon>ecological metagenomes</taxon>
    </lineage>
</organism>
<proteinExistence type="predicted"/>
<sequence length="96" mass="10452">MIAEYALAYGAPPPADMPWPLFQLLLSRANAVFARRLLATMHGVGWAIGKGFGGKQTGQLDGMRREIERAAFPDQSRSKGPVFAMKQSEKEDDGDG</sequence>
<comment type="caution">
    <text evidence="2">The sequence shown here is derived from an EMBL/GenBank/DDBJ whole genome shotgun (WGS) entry which is preliminary data.</text>
</comment>
<evidence type="ECO:0000313" key="2">
    <source>
        <dbReference type="EMBL" id="KKN35917.1"/>
    </source>
</evidence>
<reference evidence="2" key="1">
    <citation type="journal article" date="2015" name="Nature">
        <title>Complex archaea that bridge the gap between prokaryotes and eukaryotes.</title>
        <authorList>
            <person name="Spang A."/>
            <person name="Saw J.H."/>
            <person name="Jorgensen S.L."/>
            <person name="Zaremba-Niedzwiedzka K."/>
            <person name="Martijn J."/>
            <person name="Lind A.E."/>
            <person name="van Eijk R."/>
            <person name="Schleper C."/>
            <person name="Guy L."/>
            <person name="Ettema T.J."/>
        </authorList>
    </citation>
    <scope>NUCLEOTIDE SEQUENCE</scope>
</reference>
<evidence type="ECO:0000256" key="1">
    <source>
        <dbReference type="SAM" id="MobiDB-lite"/>
    </source>
</evidence>
<feature type="region of interest" description="Disordered" evidence="1">
    <location>
        <begin position="70"/>
        <end position="96"/>
    </location>
</feature>
<dbReference type="AlphaFoldDB" id="A0A0F9QG08"/>
<gene>
    <name evidence="2" type="ORF">LCGC14_0778880</name>
</gene>
<protein>
    <submittedName>
        <fullName evidence="2">Uncharacterized protein</fullName>
    </submittedName>
</protein>
<dbReference type="EMBL" id="LAZR01002002">
    <property type="protein sequence ID" value="KKN35917.1"/>
    <property type="molecule type" value="Genomic_DNA"/>
</dbReference>